<comment type="catalytic activity">
    <reaction evidence="6 7">
        <text>carbamoyl phosphate + L-ornithine = L-citrulline + phosphate + H(+)</text>
        <dbReference type="Rhea" id="RHEA:19513"/>
        <dbReference type="ChEBI" id="CHEBI:15378"/>
        <dbReference type="ChEBI" id="CHEBI:43474"/>
        <dbReference type="ChEBI" id="CHEBI:46911"/>
        <dbReference type="ChEBI" id="CHEBI:57743"/>
        <dbReference type="ChEBI" id="CHEBI:58228"/>
        <dbReference type="EC" id="2.1.3.3"/>
    </reaction>
</comment>
<dbReference type="HAMAP" id="MF_01109">
    <property type="entry name" value="OTCase"/>
    <property type="match status" value="1"/>
</dbReference>
<feature type="binding site" evidence="7">
    <location>
        <begin position="266"/>
        <end position="267"/>
    </location>
    <ligand>
        <name>carbamoyl phosphate</name>
        <dbReference type="ChEBI" id="CHEBI:58228"/>
    </ligand>
</feature>
<dbReference type="InterPro" id="IPR024904">
    <property type="entry name" value="OTCase_ArgI"/>
</dbReference>
<sequence>MTFKHFLKDDDLTPAEQAEVLALAATLKRDRRTVPAGVADLTAKSVAVIFEKPSTRTRLSFDIAVRELGGHPLVLDSQSTQLGRGETIADTARVLSRYVDAIVIRTFGDDRIAELAEHATVPVVNALTDGWHPCQLLADLQTIAEHKPLKGASIAYLGDAAFNMGNSTVIACSMAGMHVRIGAPEGYQPAEAILERAAQINAATGGSVTVTADPVEAVAGADVVSTDAWVSMGQADSAKRFGDLHRHQLNEELLAHAADDAIVLHCLPAHRGEEITDGVMDGPHSRVFDQAENRLHAQKALLAWLNAERRR</sequence>
<dbReference type="InterPro" id="IPR006131">
    <property type="entry name" value="Asp_carbamoyltransf_Asp/Orn-bd"/>
</dbReference>
<evidence type="ECO:0000256" key="1">
    <source>
        <dbReference type="ARBA" id="ARBA00004975"/>
    </source>
</evidence>
<accession>A0A4S8PDN3</accession>
<dbReference type="Pfam" id="PF02729">
    <property type="entry name" value="OTCace_N"/>
    <property type="match status" value="1"/>
</dbReference>
<dbReference type="PANTHER" id="PTHR45753:SF3">
    <property type="entry name" value="ORNITHINE TRANSCARBAMYLASE, MITOCHONDRIAL"/>
    <property type="match status" value="1"/>
</dbReference>
<reference evidence="10 11" key="1">
    <citation type="journal article" date="2018" name="Int. J. Syst. Evol. Microbiol.">
        <title>Glycomyces paridis sp. nov., isolated from the medicinal plant Paris polyphylla.</title>
        <authorList>
            <person name="Fang X.M."/>
            <person name="Bai J.L."/>
            <person name="Su J."/>
            <person name="Zhao L.L."/>
            <person name="Liu H.Y."/>
            <person name="Ma B.P."/>
            <person name="Zhang Y.Q."/>
            <person name="Yu L.Y."/>
        </authorList>
    </citation>
    <scope>NUCLEOTIDE SEQUENCE [LARGE SCALE GENOMIC DNA]</scope>
    <source>
        <strain evidence="10 11">CPCC 204357</strain>
    </source>
</reference>
<comment type="subcellular location">
    <subcellularLocation>
        <location evidence="7">Cytoplasm</location>
    </subcellularLocation>
</comment>
<dbReference type="Pfam" id="PF00185">
    <property type="entry name" value="OTCace"/>
    <property type="match status" value="1"/>
</dbReference>
<dbReference type="PANTHER" id="PTHR45753">
    <property type="entry name" value="ORNITHINE CARBAMOYLTRANSFERASE, MITOCHONDRIAL"/>
    <property type="match status" value="1"/>
</dbReference>
<dbReference type="InterPro" id="IPR006130">
    <property type="entry name" value="Asp/Orn_carbamoylTrfase"/>
</dbReference>
<evidence type="ECO:0000256" key="7">
    <source>
        <dbReference type="HAMAP-Rule" id="MF_01109"/>
    </source>
</evidence>
<evidence type="ECO:0000256" key="2">
    <source>
        <dbReference type="ARBA" id="ARBA00007805"/>
    </source>
</evidence>
<dbReference type="GO" id="GO:0042450">
    <property type="term" value="P:L-arginine biosynthetic process via ornithine"/>
    <property type="evidence" value="ECO:0007669"/>
    <property type="project" value="UniProtKB-UniRule"/>
</dbReference>
<dbReference type="PRINTS" id="PR00102">
    <property type="entry name" value="OTCASE"/>
</dbReference>
<protein>
    <recommendedName>
        <fullName evidence="4 7">Ornithine carbamoyltransferase</fullName>
        <shortName evidence="7">OTCase</shortName>
        <ecNumber evidence="3 7">2.1.3.3</ecNumber>
    </recommendedName>
</protein>
<dbReference type="AlphaFoldDB" id="A0A4S8PDN3"/>
<dbReference type="PRINTS" id="PR00100">
    <property type="entry name" value="AOTCASE"/>
</dbReference>
<dbReference type="GO" id="GO:0019240">
    <property type="term" value="P:citrulline biosynthetic process"/>
    <property type="evidence" value="ECO:0007669"/>
    <property type="project" value="TreeGrafter"/>
</dbReference>
<dbReference type="InterPro" id="IPR002292">
    <property type="entry name" value="Orn/put_carbamltrans"/>
</dbReference>
<dbReference type="Proteomes" id="UP000305792">
    <property type="component" value="Unassembled WGS sequence"/>
</dbReference>
<feature type="binding site" evidence="7">
    <location>
        <position position="163"/>
    </location>
    <ligand>
        <name>L-ornithine</name>
        <dbReference type="ChEBI" id="CHEBI:46911"/>
    </ligand>
</feature>
<dbReference type="InterPro" id="IPR006132">
    <property type="entry name" value="Asp/Orn_carbamoyltranf_P-bd"/>
</dbReference>
<keyword evidence="5 7" id="KW-0808">Transferase</keyword>
<dbReference type="EMBL" id="STGX01000008">
    <property type="protein sequence ID" value="THV28488.1"/>
    <property type="molecule type" value="Genomic_DNA"/>
</dbReference>
<dbReference type="SUPFAM" id="SSF53671">
    <property type="entry name" value="Aspartate/ornithine carbamoyltransferase"/>
    <property type="match status" value="1"/>
</dbReference>
<dbReference type="PROSITE" id="PS00097">
    <property type="entry name" value="CARBAMOYLTRANSFERASE"/>
    <property type="match status" value="1"/>
</dbReference>
<dbReference type="OrthoDB" id="9802587at2"/>
<feature type="domain" description="Aspartate/ornithine carbamoyltransferase carbamoyl-P binding" evidence="9">
    <location>
        <begin position="4"/>
        <end position="145"/>
    </location>
</feature>
<feature type="binding site" evidence="7">
    <location>
        <position position="227"/>
    </location>
    <ligand>
        <name>L-ornithine</name>
        <dbReference type="ChEBI" id="CHEBI:46911"/>
    </ligand>
</feature>
<evidence type="ECO:0000256" key="4">
    <source>
        <dbReference type="ARBA" id="ARBA00016634"/>
    </source>
</evidence>
<evidence type="ECO:0000256" key="3">
    <source>
        <dbReference type="ARBA" id="ARBA00013007"/>
    </source>
</evidence>
<feature type="binding site" evidence="7">
    <location>
        <begin position="231"/>
        <end position="232"/>
    </location>
    <ligand>
        <name>L-ornithine</name>
        <dbReference type="ChEBI" id="CHEBI:46911"/>
    </ligand>
</feature>
<feature type="binding site" evidence="7">
    <location>
        <position position="81"/>
    </location>
    <ligand>
        <name>carbamoyl phosphate</name>
        <dbReference type="ChEBI" id="CHEBI:58228"/>
    </ligand>
</feature>
<name>A0A4S8PDN3_9ACTN</name>
<feature type="binding site" evidence="7">
    <location>
        <begin position="54"/>
        <end position="57"/>
    </location>
    <ligand>
        <name>carbamoyl phosphate</name>
        <dbReference type="ChEBI" id="CHEBI:58228"/>
    </ligand>
</feature>
<dbReference type="InterPro" id="IPR036901">
    <property type="entry name" value="Asp/Orn_carbamoylTrfase_sf"/>
</dbReference>
<gene>
    <name evidence="10" type="primary">argF</name>
    <name evidence="10" type="ORF">E9998_12915</name>
</gene>
<keyword evidence="11" id="KW-1185">Reference proteome</keyword>
<feature type="binding site" evidence="7">
    <location>
        <begin position="132"/>
        <end position="135"/>
    </location>
    <ligand>
        <name>carbamoyl phosphate</name>
        <dbReference type="ChEBI" id="CHEBI:58228"/>
    </ligand>
</feature>
<dbReference type="GO" id="GO:0005737">
    <property type="term" value="C:cytoplasm"/>
    <property type="evidence" value="ECO:0007669"/>
    <property type="project" value="UniProtKB-SubCell"/>
</dbReference>
<dbReference type="GO" id="GO:0004585">
    <property type="term" value="F:ornithine carbamoyltransferase activity"/>
    <property type="evidence" value="ECO:0007669"/>
    <property type="project" value="UniProtKB-UniRule"/>
</dbReference>
<evidence type="ECO:0000259" key="9">
    <source>
        <dbReference type="Pfam" id="PF02729"/>
    </source>
</evidence>
<evidence type="ECO:0000313" key="11">
    <source>
        <dbReference type="Proteomes" id="UP000305792"/>
    </source>
</evidence>
<feature type="domain" description="Aspartate/ornithine carbamoyltransferase Asp/Orn-binding" evidence="8">
    <location>
        <begin position="150"/>
        <end position="305"/>
    </location>
</feature>
<dbReference type="NCBIfam" id="TIGR00658">
    <property type="entry name" value="orni_carb_tr"/>
    <property type="match status" value="1"/>
</dbReference>
<comment type="pathway">
    <text evidence="1">Amino-acid biosynthesis; L-arginine biosynthesis; L-arginine from L-ornithine and carbamoyl phosphate: step 1/3.</text>
</comment>
<evidence type="ECO:0000313" key="10">
    <source>
        <dbReference type="EMBL" id="THV28488.1"/>
    </source>
</evidence>
<comment type="similarity">
    <text evidence="2 7">Belongs to the aspartate/ornithine carbamoyltransferase superfamily. OTCase family.</text>
</comment>
<keyword evidence="7" id="KW-0963">Cytoplasm</keyword>
<proteinExistence type="inferred from homology"/>
<dbReference type="NCBIfam" id="NF001986">
    <property type="entry name" value="PRK00779.1"/>
    <property type="match status" value="1"/>
</dbReference>
<dbReference type="RefSeq" id="WP_136530099.1">
    <property type="nucleotide sequence ID" value="NZ_STGX01000008.1"/>
</dbReference>
<dbReference type="GO" id="GO:0016597">
    <property type="term" value="F:amino acid binding"/>
    <property type="evidence" value="ECO:0007669"/>
    <property type="project" value="InterPro"/>
</dbReference>
<feature type="binding site" evidence="7">
    <location>
        <position position="105"/>
    </location>
    <ligand>
        <name>carbamoyl phosphate</name>
        <dbReference type="ChEBI" id="CHEBI:58228"/>
    </ligand>
</feature>
<feature type="binding site" evidence="7">
    <location>
        <position position="294"/>
    </location>
    <ligand>
        <name>carbamoyl phosphate</name>
        <dbReference type="ChEBI" id="CHEBI:58228"/>
    </ligand>
</feature>
<evidence type="ECO:0000256" key="5">
    <source>
        <dbReference type="ARBA" id="ARBA00022679"/>
    </source>
</evidence>
<evidence type="ECO:0000259" key="8">
    <source>
        <dbReference type="Pfam" id="PF00185"/>
    </source>
</evidence>
<dbReference type="Gene3D" id="3.40.50.1370">
    <property type="entry name" value="Aspartate/ornithine carbamoyltransferase"/>
    <property type="match status" value="2"/>
</dbReference>
<evidence type="ECO:0000256" key="6">
    <source>
        <dbReference type="ARBA" id="ARBA00048772"/>
    </source>
</evidence>
<organism evidence="10 11">
    <name type="scientific">Glycomyces paridis</name>
    <dbReference type="NCBI Taxonomy" id="2126555"/>
    <lineage>
        <taxon>Bacteria</taxon>
        <taxon>Bacillati</taxon>
        <taxon>Actinomycetota</taxon>
        <taxon>Actinomycetes</taxon>
        <taxon>Glycomycetales</taxon>
        <taxon>Glycomycetaceae</taxon>
        <taxon>Glycomyces</taxon>
    </lineage>
</organism>
<dbReference type="EC" id="2.1.3.3" evidence="3 7"/>
<dbReference type="FunFam" id="3.40.50.1370:FF:000008">
    <property type="entry name" value="Ornithine carbamoyltransferase"/>
    <property type="match status" value="1"/>
</dbReference>
<comment type="caution">
    <text evidence="10">The sequence shown here is derived from an EMBL/GenBank/DDBJ whole genome shotgun (WGS) entry which is preliminary data.</text>
</comment>